<dbReference type="EMBL" id="CM042037">
    <property type="protein sequence ID" value="KAI3742161.1"/>
    <property type="molecule type" value="Genomic_DNA"/>
</dbReference>
<proteinExistence type="predicted"/>
<reference evidence="1 2" key="2">
    <citation type="journal article" date="2022" name="Mol. Ecol. Resour.">
        <title>The genomes of chicory, endive, great burdock and yacon provide insights into Asteraceae paleo-polyploidization history and plant inulin production.</title>
        <authorList>
            <person name="Fan W."/>
            <person name="Wang S."/>
            <person name="Wang H."/>
            <person name="Wang A."/>
            <person name="Jiang F."/>
            <person name="Liu H."/>
            <person name="Zhao H."/>
            <person name="Xu D."/>
            <person name="Zhang Y."/>
        </authorList>
    </citation>
    <scope>NUCLEOTIDE SEQUENCE [LARGE SCALE GENOMIC DNA]</scope>
    <source>
        <strain evidence="2">cv. Yunnan</strain>
        <tissue evidence="1">Leaves</tissue>
    </source>
</reference>
<evidence type="ECO:0000313" key="1">
    <source>
        <dbReference type="EMBL" id="KAI3742161.1"/>
    </source>
</evidence>
<sequence length="99" mass="10795">MGSAGATNQATAAEATLKWQSENAVAQNNILKTILAQQDTFTKTQEELVYRMQCLESIIYEDSDIEDVASRTAAQPKTHSKTQIQSNSSPLTTSTIKMA</sequence>
<reference evidence="2" key="1">
    <citation type="journal article" date="2022" name="Mol. Ecol. Resour.">
        <title>The genomes of chicory, endive, great burdock and yacon provide insights into Asteraceae palaeo-polyploidization history and plant inulin production.</title>
        <authorList>
            <person name="Fan W."/>
            <person name="Wang S."/>
            <person name="Wang H."/>
            <person name="Wang A."/>
            <person name="Jiang F."/>
            <person name="Liu H."/>
            <person name="Zhao H."/>
            <person name="Xu D."/>
            <person name="Zhang Y."/>
        </authorList>
    </citation>
    <scope>NUCLEOTIDE SEQUENCE [LARGE SCALE GENOMIC DNA]</scope>
    <source>
        <strain evidence="2">cv. Yunnan</strain>
    </source>
</reference>
<protein>
    <submittedName>
        <fullName evidence="1">Uncharacterized protein</fullName>
    </submittedName>
</protein>
<name>A0ACB9D6R3_9ASTR</name>
<evidence type="ECO:0000313" key="2">
    <source>
        <dbReference type="Proteomes" id="UP001056120"/>
    </source>
</evidence>
<dbReference type="Proteomes" id="UP001056120">
    <property type="component" value="Linkage Group LG20"/>
</dbReference>
<accession>A0ACB9D6R3</accession>
<organism evidence="1 2">
    <name type="scientific">Smallanthus sonchifolius</name>
    <dbReference type="NCBI Taxonomy" id="185202"/>
    <lineage>
        <taxon>Eukaryota</taxon>
        <taxon>Viridiplantae</taxon>
        <taxon>Streptophyta</taxon>
        <taxon>Embryophyta</taxon>
        <taxon>Tracheophyta</taxon>
        <taxon>Spermatophyta</taxon>
        <taxon>Magnoliopsida</taxon>
        <taxon>eudicotyledons</taxon>
        <taxon>Gunneridae</taxon>
        <taxon>Pentapetalae</taxon>
        <taxon>asterids</taxon>
        <taxon>campanulids</taxon>
        <taxon>Asterales</taxon>
        <taxon>Asteraceae</taxon>
        <taxon>Asteroideae</taxon>
        <taxon>Heliantheae alliance</taxon>
        <taxon>Millerieae</taxon>
        <taxon>Smallanthus</taxon>
    </lineage>
</organism>
<gene>
    <name evidence="1" type="ORF">L1987_59841</name>
</gene>
<keyword evidence="2" id="KW-1185">Reference proteome</keyword>
<comment type="caution">
    <text evidence="1">The sequence shown here is derived from an EMBL/GenBank/DDBJ whole genome shotgun (WGS) entry which is preliminary data.</text>
</comment>